<feature type="region of interest" description="Disordered" evidence="2">
    <location>
        <begin position="226"/>
        <end position="315"/>
    </location>
</feature>
<keyword evidence="4" id="KW-1185">Reference proteome</keyword>
<gene>
    <name evidence="3" type="ORF">V8G58_01880</name>
</gene>
<evidence type="ECO:0000313" key="3">
    <source>
        <dbReference type="EMBL" id="MFH6770666.1"/>
    </source>
</evidence>
<feature type="compositionally biased region" description="Basic and acidic residues" evidence="2">
    <location>
        <begin position="270"/>
        <end position="282"/>
    </location>
</feature>
<feature type="compositionally biased region" description="Basic and acidic residues" evidence="2">
    <location>
        <begin position="226"/>
        <end position="254"/>
    </location>
</feature>
<proteinExistence type="predicted"/>
<evidence type="ECO:0000313" key="4">
    <source>
        <dbReference type="Proteomes" id="UP001610100"/>
    </source>
</evidence>
<feature type="compositionally biased region" description="Polar residues" evidence="2">
    <location>
        <begin position="306"/>
        <end position="315"/>
    </location>
</feature>
<sequence>MDLIFSSNLKSFQNFYSSHKPSKVISILCMIGFFFFSELNSYGQQAESQKVQFSVSQGTTEVYGSVDIIWQFVFFGNPYLKLTYNNLVVESIRYKGMLYRGDSNFKKYISFPYTVKDKTNPITISANILIPENYGSFLSVNRQAGASTTYQGPVYGFSDSYDMEKVISKLKMASSDKFSESDVWEKSEIDGFRIQVLSLSSNIIYEITNKLDTGISDQKKAEAEKKAKEEKAAAEKKAQEEKEAAAKKAEEAKAATDTSETASGSSGSQKSDDEVSNSKENDNQDSETDEEGDNGDTYDDREENTTSENSSDTIHFSYTREQRQAFMQKQREAQLKKSVENTTNAVIGAANKIMADNQKKMLEEQTQKLQAYRSAEKNYHNRIGYFGEHWNTISQIAKSESLTFNNALKSSHGIFYGLVLTKSVTGQQNMMAMQMDQADYNQLKYRIYNSRIFPIDIRNLTDVPDNKKEAVVTKAIKEQLIGDQKNYIIAFADNADTLQNYLTEAQQLDSQVQFTTKDGTFNNQYDAGQFSSRNLLEQRSLTSMIKDNSIASGTKVCYMENGNVLIINGSRYIMFSNLNYFKSYSKTNVNSQINTYNNWVKEMYKYSPLFPEAVVDNQLYLPNMGYVSDTHAELLDGEMVDVNKYQLPKLYYPANGNLDHILVLSKQGQNSELPTYIKYDFHSFNQYTNSSQDKIYRPIMMIGKYLGYQENATGIQSAHGFSDNLLTKENIVEMYPALWLKNISKTGNENGSLNFTYNKLKSYNSWISKYYDFEWYFGNKIKYTDEKIGDRYLFKTKNIKFTRYKIVESVPVIAVEYRNYSQNGGSANDLFNQFNQNVNDKVDKNEISQSYGEQLKNYYRMIYSDHYHTKDLTTRNSITAVQEKPFYVMFNGQELNLTSQNASFEGGLTAFDFLYQSIKKVKPKDNISATITENMPVEILDKKNKKSDLVNRSTLESGFDKINKYEITEVYPKRNQDEVAAEKKSDAEAFLKNKPEPESNMTMDETIAFLKENIHYFNKKTEPLTKNNSSLIDGLHEDFHDSYSLDSLEITGNNLNAFTYTHFINDKNEVTKIWYKTTIPLNLIKKIDLEMFGNKVFTIAPYYHWLDISMNAPWLRYLETNDEFLKESNIFSNDDINKVKFVESPLSVDYDRSDSKSMAIIKALKHLASLNIQNNAKSLSQK</sequence>
<evidence type="ECO:0000256" key="1">
    <source>
        <dbReference type="SAM" id="Coils"/>
    </source>
</evidence>
<dbReference type="EMBL" id="JBAWKB010000001">
    <property type="protein sequence ID" value="MFH6770666.1"/>
    <property type="molecule type" value="Genomic_DNA"/>
</dbReference>
<comment type="caution">
    <text evidence="3">The sequence shown here is derived from an EMBL/GenBank/DDBJ whole genome shotgun (WGS) entry which is preliminary data.</text>
</comment>
<name>A0ABW7MV11_9FLAO</name>
<reference evidence="3 4" key="1">
    <citation type="submission" date="2024-02" db="EMBL/GenBank/DDBJ databases">
        <title>A Gaetbulibacter species isolated from tidal flats and genomic insights of their niches.</title>
        <authorList>
            <person name="Ye Y."/>
        </authorList>
    </citation>
    <scope>NUCLEOTIDE SEQUENCE [LARGE SCALE GENOMIC DNA]</scope>
    <source>
        <strain evidence="3 4">KYW382</strain>
    </source>
</reference>
<keyword evidence="1" id="KW-0175">Coiled coil</keyword>
<feature type="compositionally biased region" description="Polar residues" evidence="2">
    <location>
        <begin position="256"/>
        <end position="269"/>
    </location>
</feature>
<evidence type="ECO:0000256" key="2">
    <source>
        <dbReference type="SAM" id="MobiDB-lite"/>
    </source>
</evidence>
<protein>
    <submittedName>
        <fullName evidence="3">Uncharacterized protein</fullName>
    </submittedName>
</protein>
<feature type="compositionally biased region" description="Acidic residues" evidence="2">
    <location>
        <begin position="283"/>
        <end position="302"/>
    </location>
</feature>
<accession>A0ABW7MV11</accession>
<dbReference type="RefSeq" id="WP_344739078.1">
    <property type="nucleotide sequence ID" value="NZ_BAABAY010000001.1"/>
</dbReference>
<feature type="coiled-coil region" evidence="1">
    <location>
        <begin position="355"/>
        <end position="382"/>
    </location>
</feature>
<organism evidence="3 4">
    <name type="scientific">Gaetbulibacter aestuarii</name>
    <dbReference type="NCBI Taxonomy" id="1502358"/>
    <lineage>
        <taxon>Bacteria</taxon>
        <taxon>Pseudomonadati</taxon>
        <taxon>Bacteroidota</taxon>
        <taxon>Flavobacteriia</taxon>
        <taxon>Flavobacteriales</taxon>
        <taxon>Flavobacteriaceae</taxon>
        <taxon>Gaetbulibacter</taxon>
    </lineage>
</organism>
<dbReference type="Proteomes" id="UP001610100">
    <property type="component" value="Unassembled WGS sequence"/>
</dbReference>